<protein>
    <recommendedName>
        <fullName evidence="2">Toxin co-regulated pilus biosynthesis protein Q C-terminal domain-containing protein</fullName>
    </recommendedName>
</protein>
<evidence type="ECO:0000313" key="4">
    <source>
        <dbReference type="Proteomes" id="UP000239007"/>
    </source>
</evidence>
<keyword evidence="1" id="KW-0812">Transmembrane</keyword>
<feature type="transmembrane region" description="Helical" evidence="1">
    <location>
        <begin position="18"/>
        <end position="36"/>
    </location>
</feature>
<evidence type="ECO:0000256" key="1">
    <source>
        <dbReference type="SAM" id="Phobius"/>
    </source>
</evidence>
<name>A0A2S7UUS6_9GAMM</name>
<dbReference type="EMBL" id="MSCH01000003">
    <property type="protein sequence ID" value="PQJ53707.1"/>
    <property type="molecule type" value="Genomic_DNA"/>
</dbReference>
<dbReference type="InterPro" id="IPR018927">
    <property type="entry name" value="Pilus_synth_Q_C"/>
</dbReference>
<dbReference type="Proteomes" id="UP000239007">
    <property type="component" value="Unassembled WGS sequence"/>
</dbReference>
<evidence type="ECO:0000259" key="2">
    <source>
        <dbReference type="Pfam" id="PF10671"/>
    </source>
</evidence>
<dbReference type="AlphaFoldDB" id="A0A2S7UUS6"/>
<evidence type="ECO:0000313" key="3">
    <source>
        <dbReference type="EMBL" id="PQJ53707.1"/>
    </source>
</evidence>
<accession>A0A2S7UUS6</accession>
<keyword evidence="4" id="KW-1185">Reference proteome</keyword>
<dbReference type="RefSeq" id="WP_105052199.1">
    <property type="nucleotide sequence ID" value="NZ_BMYG01000002.1"/>
</dbReference>
<dbReference type="Pfam" id="PF10671">
    <property type="entry name" value="TcpQ"/>
    <property type="match status" value="1"/>
</dbReference>
<organism evidence="3 4">
    <name type="scientific">Psychrosphaera saromensis</name>
    <dbReference type="NCBI Taxonomy" id="716813"/>
    <lineage>
        <taxon>Bacteria</taxon>
        <taxon>Pseudomonadati</taxon>
        <taxon>Pseudomonadota</taxon>
        <taxon>Gammaproteobacteria</taxon>
        <taxon>Alteromonadales</taxon>
        <taxon>Pseudoalteromonadaceae</taxon>
        <taxon>Psychrosphaera</taxon>
    </lineage>
</organism>
<keyword evidence="1" id="KW-1133">Transmembrane helix</keyword>
<feature type="domain" description="Toxin co-regulated pilus biosynthesis protein Q C-terminal" evidence="2">
    <location>
        <begin position="114"/>
        <end position="187"/>
    </location>
</feature>
<gene>
    <name evidence="3" type="ORF">BTO11_08525</name>
</gene>
<proteinExistence type="predicted"/>
<dbReference type="OrthoDB" id="6224370at2"/>
<reference evidence="3 4" key="1">
    <citation type="submission" date="2016-12" db="EMBL/GenBank/DDBJ databases">
        <title>Diversity of luminous bacteria.</title>
        <authorList>
            <person name="Yoshizawa S."/>
            <person name="Kogure K."/>
        </authorList>
    </citation>
    <scope>NUCLEOTIDE SEQUENCE [LARGE SCALE GENOMIC DNA]</scope>
    <source>
        <strain evidence="3 4">SA4-48</strain>
    </source>
</reference>
<sequence>MPDTNTPPEKKSKLMLKLLLPATLIALIVAIVYWGLEIIRDPNKTTHEMADGVAKFYSTFRQSFMPGATQLDEYTIQLPPKTESVSQKLENRRFLVEPVSPNWKGEQKRRSFRENETLKTALEVFGNSEGVEVIWDLEHDYIIKNHFVENVNFKELVERISKTIGNDYEGDVKGYFCPTERAIVITDNPDAYVTDSCILTISKRRLALDKRREEDYKARQKLGLN</sequence>
<keyword evidence="1" id="KW-0472">Membrane</keyword>
<comment type="caution">
    <text evidence="3">The sequence shown here is derived from an EMBL/GenBank/DDBJ whole genome shotgun (WGS) entry which is preliminary data.</text>
</comment>